<evidence type="ECO:0000313" key="5">
    <source>
        <dbReference type="Proteomes" id="UP000255140"/>
    </source>
</evidence>
<dbReference type="SUPFAM" id="SSF55729">
    <property type="entry name" value="Acyl-CoA N-acyltransferases (Nat)"/>
    <property type="match status" value="1"/>
</dbReference>
<dbReference type="EMBL" id="UHEW01000005">
    <property type="protein sequence ID" value="SUN28917.1"/>
    <property type="molecule type" value="Genomic_DNA"/>
</dbReference>
<dbReference type="InterPro" id="IPR000182">
    <property type="entry name" value="GNAT_dom"/>
</dbReference>
<feature type="domain" description="N-acetyltransferase" evidence="1">
    <location>
        <begin position="1"/>
        <end position="79"/>
    </location>
</feature>
<evidence type="ECO:0000313" key="4">
    <source>
        <dbReference type="Proteomes" id="UP000250200"/>
    </source>
</evidence>
<protein>
    <submittedName>
        <fullName evidence="2">Acetyltransferase, GNAT family</fullName>
    </submittedName>
</protein>
<sequence length="79" mass="8968">MQKGYIAERFRGKGLATDLVKMIEVEARKIGYRQLYLETASTLSRATAVYKHMGYCALSQPIANDQGHTAMDIWMIKDL</sequence>
<name>A0A1D0CTE8_STRAG</name>
<proteinExistence type="predicted"/>
<dbReference type="CDD" id="cd04301">
    <property type="entry name" value="NAT_SF"/>
    <property type="match status" value="1"/>
</dbReference>
<dbReference type="PROSITE" id="PS51186">
    <property type="entry name" value="GNAT"/>
    <property type="match status" value="1"/>
</dbReference>
<accession>A0A1D0CTE8</accession>
<organism evidence="2 4">
    <name type="scientific">Streptococcus agalactiae</name>
    <dbReference type="NCBI Taxonomy" id="1311"/>
    <lineage>
        <taxon>Bacteria</taxon>
        <taxon>Bacillati</taxon>
        <taxon>Bacillota</taxon>
        <taxon>Bacilli</taxon>
        <taxon>Lactobacillales</taxon>
        <taxon>Streptococcaceae</taxon>
        <taxon>Streptococcus</taxon>
    </lineage>
</organism>
<comment type="caution">
    <text evidence="2">The sequence shown here is derived from an EMBL/GenBank/DDBJ whole genome shotgun (WGS) entry which is preliminary data.</text>
</comment>
<dbReference type="InterPro" id="IPR016181">
    <property type="entry name" value="Acyl_CoA_acyltransferase"/>
</dbReference>
<keyword evidence="2" id="KW-0808">Transferase</keyword>
<dbReference type="Proteomes" id="UP000250200">
    <property type="component" value="Unassembled WGS sequence"/>
</dbReference>
<dbReference type="Pfam" id="PF00583">
    <property type="entry name" value="Acetyltransf_1"/>
    <property type="match status" value="1"/>
</dbReference>
<dbReference type="AlphaFoldDB" id="A0A1D0CTE8"/>
<evidence type="ECO:0000259" key="1">
    <source>
        <dbReference type="PROSITE" id="PS51186"/>
    </source>
</evidence>
<dbReference type="GO" id="GO:0016747">
    <property type="term" value="F:acyltransferase activity, transferring groups other than amino-acyl groups"/>
    <property type="evidence" value="ECO:0007669"/>
    <property type="project" value="InterPro"/>
</dbReference>
<evidence type="ECO:0000313" key="3">
    <source>
        <dbReference type="EMBL" id="SUN28917.1"/>
    </source>
</evidence>
<gene>
    <name evidence="2" type="ORF">NCTC8181_02003</name>
    <name evidence="3" type="ORF">NCTC9828_01183</name>
</gene>
<evidence type="ECO:0000313" key="2">
    <source>
        <dbReference type="EMBL" id="SQA18946.1"/>
    </source>
</evidence>
<dbReference type="Gene3D" id="3.40.630.30">
    <property type="match status" value="1"/>
</dbReference>
<dbReference type="Proteomes" id="UP000255140">
    <property type="component" value="Unassembled WGS sequence"/>
</dbReference>
<reference evidence="4 5" key="1">
    <citation type="submission" date="2018-06" db="EMBL/GenBank/DDBJ databases">
        <authorList>
            <consortium name="Pathogen Informatics"/>
            <person name="Doyle S."/>
        </authorList>
    </citation>
    <scope>NUCLEOTIDE SEQUENCE [LARGE SCALE GENOMIC DNA]</scope>
    <source>
        <strain evidence="2 4">NCTC8181</strain>
        <strain evidence="3 5">NCTC9828</strain>
    </source>
</reference>
<dbReference type="EMBL" id="UAVB01000001">
    <property type="protein sequence ID" value="SQA18946.1"/>
    <property type="molecule type" value="Genomic_DNA"/>
</dbReference>